<name>A0A2T3XLS0_9BURK</name>
<evidence type="ECO:0000313" key="2">
    <source>
        <dbReference type="EMBL" id="PTB17476.1"/>
    </source>
</evidence>
<evidence type="ECO:0000313" key="3">
    <source>
        <dbReference type="Proteomes" id="UP000240638"/>
    </source>
</evidence>
<dbReference type="EMBL" id="PYUC01000018">
    <property type="protein sequence ID" value="PTB17476.1"/>
    <property type="molecule type" value="Genomic_DNA"/>
</dbReference>
<dbReference type="GO" id="GO:0016740">
    <property type="term" value="F:transferase activity"/>
    <property type="evidence" value="ECO:0007669"/>
    <property type="project" value="UniProtKB-KW"/>
</dbReference>
<dbReference type="AlphaFoldDB" id="A0A2T3XLS0"/>
<dbReference type="RefSeq" id="WP_107153777.1">
    <property type="nucleotide sequence ID" value="NZ_PYUC01000018.1"/>
</dbReference>
<gene>
    <name evidence="2" type="ORF">C9I57_27700</name>
</gene>
<dbReference type="SUPFAM" id="SSF53756">
    <property type="entry name" value="UDP-Glycosyltransferase/glycogen phosphorylase"/>
    <property type="match status" value="1"/>
</dbReference>
<keyword evidence="2" id="KW-0808">Transferase</keyword>
<dbReference type="Proteomes" id="UP000240638">
    <property type="component" value="Unassembled WGS sequence"/>
</dbReference>
<comment type="caution">
    <text evidence="2">The sequence shown here is derived from an EMBL/GenBank/DDBJ whole genome shotgun (WGS) entry which is preliminary data.</text>
</comment>
<organism evidence="2 3">
    <name type="scientific">Trinickia symbiotica</name>
    <dbReference type="NCBI Taxonomy" id="863227"/>
    <lineage>
        <taxon>Bacteria</taxon>
        <taxon>Pseudomonadati</taxon>
        <taxon>Pseudomonadota</taxon>
        <taxon>Betaproteobacteria</taxon>
        <taxon>Burkholderiales</taxon>
        <taxon>Burkholderiaceae</taxon>
        <taxon>Trinickia</taxon>
    </lineage>
</organism>
<proteinExistence type="predicted"/>
<sequence length="341" mass="38988">MGDLPRPFLPLQHGRRPQSSTGIARRGNIYFNYNLLSGCNYHRIVVPLVNMPADFDAKVPVLFFNRLGIESHVIDQFQAQGARVVIDLDDDIALPEGHVLHEMFKRNRCSERLIENIRRADIVTVTNSHLASKVKQYHKNIVVVPNALPFDQGQFAETSPGLGRKIIYAGGFTHESDLRIIHDAVPRRELIIAGDTGTNGEDIASTTWRRIRETFDFAEFRPMLSVEEYMRHYDGRSIAFAPLADTPFNRCKSNLKALEAGAKGLAFVASRVYPYHNEVDKHVVLYASTNAEWRRLFMKLIADPTFRAEQGRALAEHVRRHYHIDRANELRRQVFESLCRV</sequence>
<accession>A0A2T3XLS0</accession>
<evidence type="ECO:0000256" key="1">
    <source>
        <dbReference type="SAM" id="MobiDB-lite"/>
    </source>
</evidence>
<dbReference type="Gene3D" id="3.40.50.2000">
    <property type="entry name" value="Glycogen Phosphorylase B"/>
    <property type="match status" value="2"/>
</dbReference>
<protein>
    <submittedName>
        <fullName evidence="2">Glycosyltransferase family 1 protein</fullName>
    </submittedName>
</protein>
<feature type="region of interest" description="Disordered" evidence="1">
    <location>
        <begin position="1"/>
        <end position="20"/>
    </location>
</feature>
<reference evidence="2 3" key="1">
    <citation type="submission" date="2018-03" db="EMBL/GenBank/DDBJ databases">
        <title>Whole genome analyses suggest that Burkholderia sensu lato contains two further novel genera in the rhizoxinica-symbiotica group Mycetohabitans gen. nov., and Trinickia gen. nov.: implications for the evolution of diazotrophy and nodulation in the Burkholderiaceae.</title>
        <authorList>
            <person name="Estrada De Los Santos P."/>
            <person name="Palmer M."/>
            <person name="Chavez-Ramirez B."/>
            <person name="Steenkamp E.T."/>
            <person name="Hirsch A.M."/>
            <person name="Manyaka P."/>
            <person name="Maluk M."/>
            <person name="Lafos M."/>
            <person name="Crook M."/>
            <person name="Gross E."/>
            <person name="Simon M.F."/>
            <person name="Bueno Dos Reis Junior F."/>
            <person name="Poole P.S."/>
            <person name="Venter S.N."/>
            <person name="James E.K."/>
        </authorList>
    </citation>
    <scope>NUCLEOTIDE SEQUENCE [LARGE SCALE GENOMIC DNA]</scope>
    <source>
        <strain evidence="2 3">JPY-366</strain>
    </source>
</reference>